<name>A0A9W7AFI5_9STRA</name>
<feature type="transmembrane region" description="Helical" evidence="2">
    <location>
        <begin position="89"/>
        <end position="108"/>
    </location>
</feature>
<keyword evidence="2" id="KW-0472">Membrane</keyword>
<keyword evidence="2" id="KW-1133">Transmembrane helix</keyword>
<feature type="transmembrane region" description="Helical" evidence="2">
    <location>
        <begin position="140"/>
        <end position="158"/>
    </location>
</feature>
<dbReference type="Proteomes" id="UP001165122">
    <property type="component" value="Unassembled WGS sequence"/>
</dbReference>
<sequence>MDHAETESVSKQLAAMKILVEELRKDATEMKETMRAALKKAKSERDHQVSEIDSLTEKVNKIEETGSRAPRQTQPDPVLIMKISRGWRFLLFLGGILSGALELFGHIYDDDKWFKISWIFLNFSRVCLFVTVLGNPRNFWNWNEKMFIVFTGFCWGAAEFSAGSWLWATFVSVLASVSQLALVKLYSRLSDRRLGLAITNMFKSLPGILGSTLYVGSSALRCILNSNSAEYVEKHGIQPIEKQCGNPLWPSFYVSCFLMVTWFITYYYNSLPHTKTLSWDDVMLIRMEKVQGVQLVLFTILAIQVLFLYALTDEDGGELKFSHILSTVFFDTEGVTNFMTGLLLSTEIIFELLALFIFCNWIKPVICRQSTRAAANTIVDEQNSFHSHGSTITIESL</sequence>
<gene>
    <name evidence="3" type="ORF">TrLO_g10150</name>
</gene>
<protein>
    <submittedName>
        <fullName evidence="3">Uncharacterized protein</fullName>
    </submittedName>
</protein>
<reference evidence="4" key="1">
    <citation type="journal article" date="2023" name="Commun. Biol.">
        <title>Genome analysis of Parmales, the sister group of diatoms, reveals the evolutionary specialization of diatoms from phago-mixotrophs to photoautotrophs.</title>
        <authorList>
            <person name="Ban H."/>
            <person name="Sato S."/>
            <person name="Yoshikawa S."/>
            <person name="Yamada K."/>
            <person name="Nakamura Y."/>
            <person name="Ichinomiya M."/>
            <person name="Sato N."/>
            <person name="Blanc-Mathieu R."/>
            <person name="Endo H."/>
            <person name="Kuwata A."/>
            <person name="Ogata H."/>
        </authorList>
    </citation>
    <scope>NUCLEOTIDE SEQUENCE [LARGE SCALE GENOMIC DNA]</scope>
    <source>
        <strain evidence="4">NIES 3700</strain>
    </source>
</reference>
<evidence type="ECO:0000313" key="3">
    <source>
        <dbReference type="EMBL" id="GMH68258.1"/>
    </source>
</evidence>
<feature type="transmembrane region" description="Helical" evidence="2">
    <location>
        <begin position="290"/>
        <end position="311"/>
    </location>
</feature>
<feature type="transmembrane region" description="Helical" evidence="2">
    <location>
        <begin position="338"/>
        <end position="362"/>
    </location>
</feature>
<organism evidence="3 4">
    <name type="scientific">Triparma laevis f. longispina</name>
    <dbReference type="NCBI Taxonomy" id="1714387"/>
    <lineage>
        <taxon>Eukaryota</taxon>
        <taxon>Sar</taxon>
        <taxon>Stramenopiles</taxon>
        <taxon>Ochrophyta</taxon>
        <taxon>Bolidophyceae</taxon>
        <taxon>Parmales</taxon>
        <taxon>Triparmaceae</taxon>
        <taxon>Triparma</taxon>
    </lineage>
</organism>
<keyword evidence="1" id="KW-0175">Coiled coil</keyword>
<feature type="transmembrane region" description="Helical" evidence="2">
    <location>
        <begin position="252"/>
        <end position="269"/>
    </location>
</feature>
<dbReference type="EMBL" id="BRXW01000591">
    <property type="protein sequence ID" value="GMH68258.1"/>
    <property type="molecule type" value="Genomic_DNA"/>
</dbReference>
<evidence type="ECO:0000256" key="2">
    <source>
        <dbReference type="SAM" id="Phobius"/>
    </source>
</evidence>
<accession>A0A9W7AFI5</accession>
<feature type="transmembrane region" description="Helical" evidence="2">
    <location>
        <begin position="114"/>
        <end position="133"/>
    </location>
</feature>
<evidence type="ECO:0000256" key="1">
    <source>
        <dbReference type="SAM" id="Coils"/>
    </source>
</evidence>
<evidence type="ECO:0000313" key="4">
    <source>
        <dbReference type="Proteomes" id="UP001165122"/>
    </source>
</evidence>
<proteinExistence type="predicted"/>
<feature type="coiled-coil region" evidence="1">
    <location>
        <begin position="13"/>
        <end position="65"/>
    </location>
</feature>
<keyword evidence="4" id="KW-1185">Reference proteome</keyword>
<dbReference type="AlphaFoldDB" id="A0A9W7AFI5"/>
<keyword evidence="2" id="KW-0812">Transmembrane</keyword>
<comment type="caution">
    <text evidence="3">The sequence shown here is derived from an EMBL/GenBank/DDBJ whole genome shotgun (WGS) entry which is preliminary data.</text>
</comment>